<sequence>MKLKLQKKPLKSLSKDSALHLQATPQVVGGVKITEWCSRDKKCLVTETCYVTDQKDCTLM</sequence>
<proteinExistence type="predicted"/>
<comment type="caution">
    <text evidence="1">The sequence shown here is derived from an EMBL/GenBank/DDBJ whole genome shotgun (WGS) entry which is preliminary data.</text>
</comment>
<dbReference type="Proteomes" id="UP000309186">
    <property type="component" value="Unassembled WGS sequence"/>
</dbReference>
<reference evidence="1 2" key="1">
    <citation type="submission" date="2018-01" db="EMBL/GenBank/DDBJ databases">
        <title>Co-occurrence of chitin degradation, pigmentation and bioactivity in marine Pseudoalteromonas.</title>
        <authorList>
            <person name="Paulsen S."/>
            <person name="Gram L."/>
            <person name="Machado H."/>
        </authorList>
    </citation>
    <scope>NUCLEOTIDE SEQUENCE [LARGE SCALE GENOMIC DNA]</scope>
    <source>
        <strain evidence="1 2">S3663</strain>
    </source>
</reference>
<dbReference type="OrthoDB" id="9798978at2"/>
<organism evidence="1 2">
    <name type="scientific">Pseudoalteromonas phenolica</name>
    <dbReference type="NCBI Taxonomy" id="161398"/>
    <lineage>
        <taxon>Bacteria</taxon>
        <taxon>Pseudomonadati</taxon>
        <taxon>Pseudomonadota</taxon>
        <taxon>Gammaproteobacteria</taxon>
        <taxon>Alteromonadales</taxon>
        <taxon>Pseudoalteromonadaceae</taxon>
        <taxon>Pseudoalteromonas</taxon>
    </lineage>
</organism>
<name>A0A5R9Q565_9GAMM</name>
<dbReference type="RefSeq" id="WP_138480007.1">
    <property type="nucleotide sequence ID" value="NZ_PPSW01000008.1"/>
</dbReference>
<evidence type="ECO:0000313" key="2">
    <source>
        <dbReference type="Proteomes" id="UP000309186"/>
    </source>
</evidence>
<dbReference type="AlphaFoldDB" id="A0A5R9Q565"/>
<gene>
    <name evidence="1" type="ORF">C1E24_06880</name>
</gene>
<accession>A0A5R9Q565</accession>
<dbReference type="EMBL" id="PPSW01000008">
    <property type="protein sequence ID" value="TLX47954.1"/>
    <property type="molecule type" value="Genomic_DNA"/>
</dbReference>
<protein>
    <submittedName>
        <fullName evidence="1">Uncharacterized protein</fullName>
    </submittedName>
</protein>
<evidence type="ECO:0000313" key="1">
    <source>
        <dbReference type="EMBL" id="TLX47954.1"/>
    </source>
</evidence>